<proteinExistence type="predicted"/>
<dbReference type="AlphaFoldDB" id="A0A561R1L0"/>
<gene>
    <name evidence="5" type="ORF">FHW37_102109</name>
</gene>
<dbReference type="InterPro" id="IPR018060">
    <property type="entry name" value="HTH_AraC"/>
</dbReference>
<evidence type="ECO:0000256" key="2">
    <source>
        <dbReference type="ARBA" id="ARBA00023125"/>
    </source>
</evidence>
<dbReference type="SUPFAM" id="SSF51182">
    <property type="entry name" value="RmlC-like cupins"/>
    <property type="match status" value="1"/>
</dbReference>
<dbReference type="InterPro" id="IPR032783">
    <property type="entry name" value="AraC_lig"/>
</dbReference>
<dbReference type="EMBL" id="VIWP01000002">
    <property type="protein sequence ID" value="TWF56479.1"/>
    <property type="molecule type" value="Genomic_DNA"/>
</dbReference>
<sequence>MSADPLSEVLSILKPETCIAGGFDLGGEWSVQFEQHNGVKYFALVSGAAWVSVEGEPEPIRLEAGDCVLLPNGRRFVMAKDLAFPSIGIAALPESDWNGGIATLNDGGDTTILGGHFGFSGAHIDILLGSMPAIIRLRDEEDKVGLRWALERMRQELFSRQPGAKLVIQHLAHLLLVQALRLYLSHGIGRGTGWLFALGDPRIAAAIGAIHKSPGHRWTLPVLAEKAGMSRSKFALRFRDLSGYAPIQYLTRWRMLLACDRLTKGHEPISVIALSLGYESEAAFSTAFRRVIGCAPRSYAATP</sequence>
<dbReference type="PANTHER" id="PTHR46796">
    <property type="entry name" value="HTH-TYPE TRANSCRIPTIONAL ACTIVATOR RHAS-RELATED"/>
    <property type="match status" value="1"/>
</dbReference>
<dbReference type="InterPro" id="IPR050204">
    <property type="entry name" value="AraC_XylS_family_regulators"/>
</dbReference>
<name>A0A561R1L0_9HYPH</name>
<dbReference type="InterPro" id="IPR011051">
    <property type="entry name" value="RmlC_Cupin_sf"/>
</dbReference>
<keyword evidence="2 5" id="KW-0238">DNA-binding</keyword>
<dbReference type="GO" id="GO:0043565">
    <property type="term" value="F:sequence-specific DNA binding"/>
    <property type="evidence" value="ECO:0007669"/>
    <property type="project" value="InterPro"/>
</dbReference>
<dbReference type="InterPro" id="IPR009057">
    <property type="entry name" value="Homeodomain-like_sf"/>
</dbReference>
<organism evidence="5 6">
    <name type="scientific">Neorhizobium alkalisoli</name>
    <dbReference type="NCBI Taxonomy" id="528178"/>
    <lineage>
        <taxon>Bacteria</taxon>
        <taxon>Pseudomonadati</taxon>
        <taxon>Pseudomonadota</taxon>
        <taxon>Alphaproteobacteria</taxon>
        <taxon>Hyphomicrobiales</taxon>
        <taxon>Rhizobiaceae</taxon>
        <taxon>Rhizobium/Agrobacterium group</taxon>
        <taxon>Neorhizobium</taxon>
    </lineage>
</organism>
<accession>A0A561R1L0</accession>
<keyword evidence="6" id="KW-1185">Reference proteome</keyword>
<dbReference type="OrthoDB" id="9783876at2"/>
<feature type="domain" description="HTH araC/xylS-type" evidence="4">
    <location>
        <begin position="204"/>
        <end position="302"/>
    </location>
</feature>
<comment type="caution">
    <text evidence="5">The sequence shown here is derived from an EMBL/GenBank/DDBJ whole genome shotgun (WGS) entry which is preliminary data.</text>
</comment>
<evidence type="ECO:0000256" key="3">
    <source>
        <dbReference type="ARBA" id="ARBA00023163"/>
    </source>
</evidence>
<dbReference type="InterPro" id="IPR018062">
    <property type="entry name" value="HTH_AraC-typ_CS"/>
</dbReference>
<dbReference type="PROSITE" id="PS01124">
    <property type="entry name" value="HTH_ARAC_FAMILY_2"/>
    <property type="match status" value="1"/>
</dbReference>
<evidence type="ECO:0000313" key="5">
    <source>
        <dbReference type="EMBL" id="TWF56479.1"/>
    </source>
</evidence>
<keyword evidence="3" id="KW-0804">Transcription</keyword>
<keyword evidence="1" id="KW-0805">Transcription regulation</keyword>
<dbReference type="SUPFAM" id="SSF46689">
    <property type="entry name" value="Homeodomain-like"/>
    <property type="match status" value="2"/>
</dbReference>
<dbReference type="Pfam" id="PF12833">
    <property type="entry name" value="HTH_18"/>
    <property type="match status" value="1"/>
</dbReference>
<dbReference type="SMART" id="SM00342">
    <property type="entry name" value="HTH_ARAC"/>
    <property type="match status" value="1"/>
</dbReference>
<evidence type="ECO:0000313" key="6">
    <source>
        <dbReference type="Proteomes" id="UP000320653"/>
    </source>
</evidence>
<dbReference type="PROSITE" id="PS00041">
    <property type="entry name" value="HTH_ARAC_FAMILY_1"/>
    <property type="match status" value="1"/>
</dbReference>
<reference evidence="5 6" key="1">
    <citation type="submission" date="2019-06" db="EMBL/GenBank/DDBJ databases">
        <title>Sorghum-associated microbial communities from plants grown in Nebraska, USA.</title>
        <authorList>
            <person name="Schachtman D."/>
        </authorList>
    </citation>
    <scope>NUCLEOTIDE SEQUENCE [LARGE SCALE GENOMIC DNA]</scope>
    <source>
        <strain evidence="5 6">1225</strain>
    </source>
</reference>
<dbReference type="Proteomes" id="UP000320653">
    <property type="component" value="Unassembled WGS sequence"/>
</dbReference>
<dbReference type="Gene3D" id="1.10.10.60">
    <property type="entry name" value="Homeodomain-like"/>
    <property type="match status" value="2"/>
</dbReference>
<dbReference type="PANTHER" id="PTHR46796:SF7">
    <property type="entry name" value="ARAC FAMILY TRANSCRIPTIONAL REGULATOR"/>
    <property type="match status" value="1"/>
</dbReference>
<dbReference type="RefSeq" id="WP_145634084.1">
    <property type="nucleotide sequence ID" value="NZ_VIWP01000002.1"/>
</dbReference>
<dbReference type="Pfam" id="PF12852">
    <property type="entry name" value="Cupin_6"/>
    <property type="match status" value="1"/>
</dbReference>
<dbReference type="GO" id="GO:0003700">
    <property type="term" value="F:DNA-binding transcription factor activity"/>
    <property type="evidence" value="ECO:0007669"/>
    <property type="project" value="InterPro"/>
</dbReference>
<protein>
    <submittedName>
        <fullName evidence="5">AraC-like DNA-binding protein</fullName>
    </submittedName>
</protein>
<evidence type="ECO:0000256" key="1">
    <source>
        <dbReference type="ARBA" id="ARBA00023015"/>
    </source>
</evidence>
<evidence type="ECO:0000259" key="4">
    <source>
        <dbReference type="PROSITE" id="PS01124"/>
    </source>
</evidence>